<dbReference type="OrthoDB" id="3257538at2759"/>
<dbReference type="PANTHER" id="PTHR28152">
    <property type="entry name" value="HYDROXYACYL-THIOESTER DEHYDRATASE TYPE 2, MITOCHONDRIAL"/>
    <property type="match status" value="1"/>
</dbReference>
<feature type="compositionally biased region" description="Gly residues" evidence="1">
    <location>
        <begin position="193"/>
        <end position="205"/>
    </location>
</feature>
<dbReference type="Proteomes" id="UP000053831">
    <property type="component" value="Unassembled WGS sequence"/>
</dbReference>
<reference evidence="2 3" key="1">
    <citation type="submission" date="2015-07" db="EMBL/GenBank/DDBJ databases">
        <title>The genome of the fungus Escovopsis weberi, a specialized disease agent of ant agriculture.</title>
        <authorList>
            <person name="de Man T.J."/>
            <person name="Stajich J.E."/>
            <person name="Kubicek C.P."/>
            <person name="Chenthamara K."/>
            <person name="Atanasova L."/>
            <person name="Druzhinina I.S."/>
            <person name="Birnbaum S."/>
            <person name="Barribeau S.M."/>
            <person name="Teiling C."/>
            <person name="Suen G."/>
            <person name="Currie C."/>
            <person name="Gerardo N.M."/>
        </authorList>
    </citation>
    <scope>NUCLEOTIDE SEQUENCE [LARGE SCALE GENOMIC DNA]</scope>
</reference>
<dbReference type="Gene3D" id="3.10.129.10">
    <property type="entry name" value="Hotdog Thioesterase"/>
    <property type="match status" value="1"/>
</dbReference>
<comment type="caution">
    <text evidence="2">The sequence shown here is derived from an EMBL/GenBank/DDBJ whole genome shotgun (WGS) entry which is preliminary data.</text>
</comment>
<dbReference type="GO" id="GO:0005739">
    <property type="term" value="C:mitochondrion"/>
    <property type="evidence" value="ECO:0007669"/>
    <property type="project" value="TreeGrafter"/>
</dbReference>
<protein>
    <submittedName>
        <fullName evidence="2">Hydroxyacyl-thioester dehydratase type 2</fullName>
    </submittedName>
</protein>
<proteinExistence type="predicted"/>
<evidence type="ECO:0000256" key="1">
    <source>
        <dbReference type="SAM" id="MobiDB-lite"/>
    </source>
</evidence>
<accession>A0A0M8N375</accession>
<gene>
    <name evidence="2" type="ORF">ESCO_001171</name>
</gene>
<dbReference type="InterPro" id="IPR029069">
    <property type="entry name" value="HotDog_dom_sf"/>
</dbReference>
<dbReference type="PANTHER" id="PTHR28152:SF1">
    <property type="entry name" value="HYDROXYACYL-THIOESTER DEHYDRATASE TYPE 2, MITOCHONDRIAL"/>
    <property type="match status" value="1"/>
</dbReference>
<feature type="compositionally biased region" description="Polar residues" evidence="1">
    <location>
        <begin position="114"/>
        <end position="125"/>
    </location>
</feature>
<organism evidence="2 3">
    <name type="scientific">Escovopsis weberi</name>
    <dbReference type="NCBI Taxonomy" id="150374"/>
    <lineage>
        <taxon>Eukaryota</taxon>
        <taxon>Fungi</taxon>
        <taxon>Dikarya</taxon>
        <taxon>Ascomycota</taxon>
        <taxon>Pezizomycotina</taxon>
        <taxon>Sordariomycetes</taxon>
        <taxon>Hypocreomycetidae</taxon>
        <taxon>Hypocreales</taxon>
        <taxon>Hypocreaceae</taxon>
        <taxon>Escovopsis</taxon>
    </lineage>
</organism>
<sequence length="428" mass="46433">MSSTRNLLSSRGTSSTKAKARALLARHVPWHLHLNPCRHALARAVHSGPEARGFVEPKSKSKSKTKIIRDVLSPTPSHLLTLLLSDMLRGGHEHATPPTAASDTAHHPPASEPSLDTHTYDSSPPASLFTAPRALPPGHSLVYFPLQAPASQLAPDGADADHVPEPRFSRRLWAGGELSFRRRGEPSSPGAAEGQGKGNGEGNGKGKGRLLLDGSPWTCREDVRGVKRSAGGAGGERYMVRLERLYARGLGAEAGSMDADWDWDIRETRTLVFKRGDAAMPHAPHAGEYAAHFTPTPAHLFHFSALTYNAHGIHIDPLAARRDGHPALLVHGPLTLALMLRVLGDRLGPRGGRVVNFAYRNYAPLYVAQRAAVRVRRIQRPEDGPARQDESYEVWIENGEGGVAASGTATVELEEPWYQARPRAAFMQ</sequence>
<evidence type="ECO:0000313" key="3">
    <source>
        <dbReference type="Proteomes" id="UP000053831"/>
    </source>
</evidence>
<dbReference type="EMBL" id="LGSR01000020">
    <property type="protein sequence ID" value="KOS19030.1"/>
    <property type="molecule type" value="Genomic_DNA"/>
</dbReference>
<dbReference type="GO" id="GO:0019171">
    <property type="term" value="F:(3R)-hydroxyacyl-[acyl-carrier-protein] dehydratase activity"/>
    <property type="evidence" value="ECO:0007669"/>
    <property type="project" value="TreeGrafter"/>
</dbReference>
<name>A0A0M8N375_ESCWE</name>
<evidence type="ECO:0000313" key="2">
    <source>
        <dbReference type="EMBL" id="KOS19030.1"/>
    </source>
</evidence>
<dbReference type="STRING" id="150374.A0A0M8N375"/>
<feature type="region of interest" description="Disordered" evidence="1">
    <location>
        <begin position="90"/>
        <end position="132"/>
    </location>
</feature>
<dbReference type="AlphaFoldDB" id="A0A0M8N375"/>
<dbReference type="SUPFAM" id="SSF54637">
    <property type="entry name" value="Thioesterase/thiol ester dehydrase-isomerase"/>
    <property type="match status" value="1"/>
</dbReference>
<dbReference type="InterPro" id="IPR052741">
    <property type="entry name" value="Mitochondrial_HTD2"/>
</dbReference>
<feature type="region of interest" description="Disordered" evidence="1">
    <location>
        <begin position="178"/>
        <end position="210"/>
    </location>
</feature>
<keyword evidence="3" id="KW-1185">Reference proteome</keyword>